<protein>
    <recommendedName>
        <fullName evidence="1">Retrotransposon gag domain-containing protein</fullName>
    </recommendedName>
</protein>
<dbReference type="Pfam" id="PF03732">
    <property type="entry name" value="Retrotrans_gag"/>
    <property type="match status" value="1"/>
</dbReference>
<reference evidence="2" key="2">
    <citation type="journal article" date="2024" name="Plant">
        <title>Genomic evolution and insights into agronomic trait innovations of Sesamum species.</title>
        <authorList>
            <person name="Miao H."/>
            <person name="Wang L."/>
            <person name="Qu L."/>
            <person name="Liu H."/>
            <person name="Sun Y."/>
            <person name="Le M."/>
            <person name="Wang Q."/>
            <person name="Wei S."/>
            <person name="Zheng Y."/>
            <person name="Lin W."/>
            <person name="Duan Y."/>
            <person name="Cao H."/>
            <person name="Xiong S."/>
            <person name="Wang X."/>
            <person name="Wei L."/>
            <person name="Li C."/>
            <person name="Ma Q."/>
            <person name="Ju M."/>
            <person name="Zhao R."/>
            <person name="Li G."/>
            <person name="Mu C."/>
            <person name="Tian Q."/>
            <person name="Mei H."/>
            <person name="Zhang T."/>
            <person name="Gao T."/>
            <person name="Zhang H."/>
        </authorList>
    </citation>
    <scope>NUCLEOTIDE SEQUENCE</scope>
    <source>
        <strain evidence="2">KEN1</strain>
    </source>
</reference>
<name>A0AAW2U5E2_9LAMI</name>
<dbReference type="InterPro" id="IPR005162">
    <property type="entry name" value="Retrotrans_gag_dom"/>
</dbReference>
<dbReference type="AlphaFoldDB" id="A0AAW2U5E2"/>
<gene>
    <name evidence="2" type="ORF">Slati_3777400</name>
</gene>
<accession>A0AAW2U5E2</accession>
<feature type="domain" description="Retrotransposon gag" evidence="1">
    <location>
        <begin position="25"/>
        <end position="110"/>
    </location>
</feature>
<reference evidence="2" key="1">
    <citation type="submission" date="2020-06" db="EMBL/GenBank/DDBJ databases">
        <authorList>
            <person name="Li T."/>
            <person name="Hu X."/>
            <person name="Zhang T."/>
            <person name="Song X."/>
            <person name="Zhang H."/>
            <person name="Dai N."/>
            <person name="Sheng W."/>
            <person name="Hou X."/>
            <person name="Wei L."/>
        </authorList>
    </citation>
    <scope>NUCLEOTIDE SEQUENCE</scope>
    <source>
        <strain evidence="2">KEN1</strain>
        <tissue evidence="2">Leaf</tissue>
    </source>
</reference>
<dbReference type="PANTHER" id="PTHR33437">
    <property type="entry name" value="OS06G0361200 PROTEIN"/>
    <property type="match status" value="1"/>
</dbReference>
<evidence type="ECO:0000313" key="2">
    <source>
        <dbReference type="EMBL" id="KAL0411877.1"/>
    </source>
</evidence>
<organism evidence="2">
    <name type="scientific">Sesamum latifolium</name>
    <dbReference type="NCBI Taxonomy" id="2727402"/>
    <lineage>
        <taxon>Eukaryota</taxon>
        <taxon>Viridiplantae</taxon>
        <taxon>Streptophyta</taxon>
        <taxon>Embryophyta</taxon>
        <taxon>Tracheophyta</taxon>
        <taxon>Spermatophyta</taxon>
        <taxon>Magnoliopsida</taxon>
        <taxon>eudicotyledons</taxon>
        <taxon>Gunneridae</taxon>
        <taxon>Pentapetalae</taxon>
        <taxon>asterids</taxon>
        <taxon>lamiids</taxon>
        <taxon>Lamiales</taxon>
        <taxon>Pedaliaceae</taxon>
        <taxon>Sesamum</taxon>
    </lineage>
</organism>
<sequence>MTHFVETSNKAGTYGYLSNQAVCRSLKGNVFDWYTNLKASSTDGWEQLEQEFLICFYSTLRTVRMIELTNYRECKDEPVIDYINRPRTLSLNCKDRLSEASSIEMFIQGMYWGLWYILQGILHRSFKEVATLAHDL</sequence>
<dbReference type="PANTHER" id="PTHR33437:SF2">
    <property type="entry name" value="OS06G0361200 PROTEIN"/>
    <property type="match status" value="1"/>
</dbReference>
<dbReference type="EMBL" id="JACGWN010000013">
    <property type="protein sequence ID" value="KAL0411877.1"/>
    <property type="molecule type" value="Genomic_DNA"/>
</dbReference>
<proteinExistence type="predicted"/>
<comment type="caution">
    <text evidence="2">The sequence shown here is derived from an EMBL/GenBank/DDBJ whole genome shotgun (WGS) entry which is preliminary data.</text>
</comment>
<evidence type="ECO:0000259" key="1">
    <source>
        <dbReference type="Pfam" id="PF03732"/>
    </source>
</evidence>